<keyword evidence="1" id="KW-0472">Membrane</keyword>
<name>A0A023DXT9_9PROT</name>
<evidence type="ECO:0000256" key="1">
    <source>
        <dbReference type="SAM" id="Phobius"/>
    </source>
</evidence>
<keyword evidence="3" id="KW-1185">Reference proteome</keyword>
<keyword evidence="1" id="KW-0812">Transmembrane</keyword>
<gene>
    <name evidence="2" type="ORF">HE1_00582</name>
</gene>
<accession>A0A023DXT9</accession>
<dbReference type="EMBL" id="BAUP01000075">
    <property type="protein sequence ID" value="GAJ46256.1"/>
    <property type="molecule type" value="Genomic_DNA"/>
</dbReference>
<sequence length="54" mass="6816">MFYPPQHCMEKNNIFHTLLWALYYNNFIIICVSRFLIKKYFFYLDFLLEKQDNK</sequence>
<reference evidence="2 3" key="1">
    <citation type="journal article" date="2014" name="FEMS Microbiol. Lett.">
        <title>Draft genome sequences of three Holospora species (Holospora obtusa, Holospora undulata, and Holospora elegans), endonuclear symbiotic bacteria of the ciliate Paramecium caudatum.</title>
        <authorList>
            <person name="Dohra H."/>
            <person name="Tanaka K."/>
            <person name="Suzuki T."/>
            <person name="Fujishima M."/>
            <person name="Suzuki H."/>
        </authorList>
    </citation>
    <scope>NUCLEOTIDE SEQUENCE [LARGE SCALE GENOMIC DNA]</scope>
    <source>
        <strain evidence="2 3">E1</strain>
    </source>
</reference>
<dbReference type="Proteomes" id="UP000024842">
    <property type="component" value="Unassembled WGS sequence"/>
</dbReference>
<dbReference type="STRING" id="1427503.HE1_00582"/>
<evidence type="ECO:0000313" key="3">
    <source>
        <dbReference type="Proteomes" id="UP000024842"/>
    </source>
</evidence>
<organism evidence="2 3">
    <name type="scientific">Holospora elegans E1</name>
    <dbReference type="NCBI Taxonomy" id="1427503"/>
    <lineage>
        <taxon>Bacteria</taxon>
        <taxon>Pseudomonadati</taxon>
        <taxon>Pseudomonadota</taxon>
        <taxon>Alphaproteobacteria</taxon>
        <taxon>Holosporales</taxon>
        <taxon>Holosporaceae</taxon>
        <taxon>Holospora</taxon>
    </lineage>
</organism>
<evidence type="ECO:0000313" key="2">
    <source>
        <dbReference type="EMBL" id="GAJ46256.1"/>
    </source>
</evidence>
<feature type="transmembrane region" description="Helical" evidence="1">
    <location>
        <begin position="20"/>
        <end position="37"/>
    </location>
</feature>
<dbReference type="AlphaFoldDB" id="A0A023DXT9"/>
<protein>
    <submittedName>
        <fullName evidence="2">Uncharacterized protein</fullName>
    </submittedName>
</protein>
<comment type="caution">
    <text evidence="2">The sequence shown here is derived from an EMBL/GenBank/DDBJ whole genome shotgun (WGS) entry which is preliminary data.</text>
</comment>
<proteinExistence type="predicted"/>
<keyword evidence="1" id="KW-1133">Transmembrane helix</keyword>